<sequence length="318" mass="37336">MTALISIIIPIYNVEEFLTECLESVQKQSYQNIEVLLIDDGSFDSSVKICEDFVSADNRFRLVHQENQGQSVARNHGLDLALGDYIIFIDSDDTISRTHVETLYQGIIETHSQVAMCRPTREKSGLEEVKKPAMSLIKGNYRELLENEDHSFARMGCWCKIYAAEILKDVRFPAGILHQDNVFFFEMLDKIEQMALVHTTTYHYRRRANSAVQGGIREKNFDLFKRNQLLMDWFSEKHPECLDYIRQDCLKMNDGYARKAAREQTKIAEEFFDRIVKENESYGRGKWARNKRLYLTFLSTQRNFWRARRTIRKLVSKK</sequence>
<dbReference type="EMBL" id="JBHSGD010000004">
    <property type="protein sequence ID" value="MFC4652113.1"/>
    <property type="molecule type" value="Genomic_DNA"/>
</dbReference>
<accession>A0ABV9JC74</accession>
<proteinExistence type="predicted"/>
<dbReference type="SUPFAM" id="SSF53448">
    <property type="entry name" value="Nucleotide-diphospho-sugar transferases"/>
    <property type="match status" value="1"/>
</dbReference>
<dbReference type="RefSeq" id="WP_213533367.1">
    <property type="nucleotide sequence ID" value="NZ_BOVQ01000002.1"/>
</dbReference>
<feature type="domain" description="Glycosyltransferase 2-like" evidence="3">
    <location>
        <begin position="6"/>
        <end position="169"/>
    </location>
</feature>
<dbReference type="PANTHER" id="PTHR22916:SF51">
    <property type="entry name" value="GLYCOSYLTRANSFERASE EPSH-RELATED"/>
    <property type="match status" value="1"/>
</dbReference>
<dbReference type="Pfam" id="PF00535">
    <property type="entry name" value="Glycos_transf_2"/>
    <property type="match status" value="1"/>
</dbReference>
<reference evidence="5" key="1">
    <citation type="journal article" date="2019" name="Int. J. Syst. Evol. Microbiol.">
        <title>The Global Catalogue of Microorganisms (GCM) 10K type strain sequencing project: providing services to taxonomists for standard genome sequencing and annotation.</title>
        <authorList>
            <consortium name="The Broad Institute Genomics Platform"/>
            <consortium name="The Broad Institute Genome Sequencing Center for Infectious Disease"/>
            <person name="Wu L."/>
            <person name="Ma J."/>
        </authorList>
    </citation>
    <scope>NUCLEOTIDE SEQUENCE [LARGE SCALE GENOMIC DNA]</scope>
    <source>
        <strain evidence="5">CCUG 63287</strain>
    </source>
</reference>
<protein>
    <submittedName>
        <fullName evidence="4">Glycosyltransferase family 2 protein</fullName>
    </submittedName>
</protein>
<dbReference type="InterPro" id="IPR029044">
    <property type="entry name" value="Nucleotide-diphossugar_trans"/>
</dbReference>
<dbReference type="PANTHER" id="PTHR22916">
    <property type="entry name" value="GLYCOSYLTRANSFERASE"/>
    <property type="match status" value="1"/>
</dbReference>
<dbReference type="Proteomes" id="UP001595987">
    <property type="component" value="Unassembled WGS sequence"/>
</dbReference>
<evidence type="ECO:0000313" key="5">
    <source>
        <dbReference type="Proteomes" id="UP001595987"/>
    </source>
</evidence>
<gene>
    <name evidence="4" type="ORF">ACFO26_04255</name>
</gene>
<comment type="caution">
    <text evidence="4">The sequence shown here is derived from an EMBL/GenBank/DDBJ whole genome shotgun (WGS) entry which is preliminary data.</text>
</comment>
<keyword evidence="1" id="KW-0328">Glycosyltransferase</keyword>
<dbReference type="Gene3D" id="3.90.550.10">
    <property type="entry name" value="Spore Coat Polysaccharide Biosynthesis Protein SpsA, Chain A"/>
    <property type="match status" value="1"/>
</dbReference>
<keyword evidence="5" id="KW-1185">Reference proteome</keyword>
<name>A0ABV9JC74_9LACT</name>
<dbReference type="InterPro" id="IPR001173">
    <property type="entry name" value="Glyco_trans_2-like"/>
</dbReference>
<evidence type="ECO:0000259" key="3">
    <source>
        <dbReference type="Pfam" id="PF00535"/>
    </source>
</evidence>
<organism evidence="4 5">
    <name type="scientific">Lactococcus nasutitermitis</name>
    <dbReference type="NCBI Taxonomy" id="1652957"/>
    <lineage>
        <taxon>Bacteria</taxon>
        <taxon>Bacillati</taxon>
        <taxon>Bacillota</taxon>
        <taxon>Bacilli</taxon>
        <taxon>Lactobacillales</taxon>
        <taxon>Streptococcaceae</taxon>
        <taxon>Lactococcus</taxon>
    </lineage>
</organism>
<evidence type="ECO:0000313" key="4">
    <source>
        <dbReference type="EMBL" id="MFC4652113.1"/>
    </source>
</evidence>
<keyword evidence="2" id="KW-0808">Transferase</keyword>
<evidence type="ECO:0000256" key="2">
    <source>
        <dbReference type="ARBA" id="ARBA00022679"/>
    </source>
</evidence>
<evidence type="ECO:0000256" key="1">
    <source>
        <dbReference type="ARBA" id="ARBA00022676"/>
    </source>
</evidence>
<dbReference type="CDD" id="cd00761">
    <property type="entry name" value="Glyco_tranf_GTA_type"/>
    <property type="match status" value="1"/>
</dbReference>